<gene>
    <name evidence="7" type="ORF">L5G33_13160</name>
</gene>
<evidence type="ECO:0000313" key="7">
    <source>
        <dbReference type="EMBL" id="MCF8589406.1"/>
    </source>
</evidence>
<comment type="subcellular location">
    <subcellularLocation>
        <location evidence="1">Cell envelope</location>
    </subcellularLocation>
</comment>
<keyword evidence="8" id="KW-1185">Reference proteome</keyword>
<evidence type="ECO:0000256" key="5">
    <source>
        <dbReference type="SAM" id="SignalP"/>
    </source>
</evidence>
<sequence>MRSLRSSGAAMIALLTVLVLAVAGCSSADDSAESDGGERVVPTINGDVAIPADPQRVVVLNYALAGYLFDLDVPVVATTTESTDEKGEFAEQWADDAKEQGTVLLPWSVDGFDMEAILEQDPDLIVAGGIGFPFKHATTAYDELSKIAPTVVVGDDLTEWQSQYEFIADRVVGKPEVYQDAVAEYDARIGEVKNNITVPDGDSVFLSMLADGRAYVLIEDRGLPKEFAKVGFRPAPLFATGKYQPYTKDGDSFELSTEQVGQVLTQPTLFAAGFNADVTSIDQMRKQPIWAALPSFQKNQAYDLPYWTQRSDYDEAMKTLDIIEAKFGKK</sequence>
<dbReference type="EMBL" id="JAKKOR010000009">
    <property type="protein sequence ID" value="MCF8589406.1"/>
    <property type="molecule type" value="Genomic_DNA"/>
</dbReference>
<dbReference type="PANTHER" id="PTHR30532">
    <property type="entry name" value="IRON III DICITRATE-BINDING PERIPLASMIC PROTEIN"/>
    <property type="match status" value="1"/>
</dbReference>
<feature type="signal peptide" evidence="5">
    <location>
        <begin position="1"/>
        <end position="28"/>
    </location>
</feature>
<dbReference type="Proteomes" id="UP001200110">
    <property type="component" value="Unassembled WGS sequence"/>
</dbReference>
<evidence type="ECO:0000256" key="2">
    <source>
        <dbReference type="ARBA" id="ARBA00008814"/>
    </source>
</evidence>
<comment type="caution">
    <text evidence="7">The sequence shown here is derived from an EMBL/GenBank/DDBJ whole genome shotgun (WGS) entry which is preliminary data.</text>
</comment>
<evidence type="ECO:0000256" key="4">
    <source>
        <dbReference type="ARBA" id="ARBA00022729"/>
    </source>
</evidence>
<dbReference type="PANTHER" id="PTHR30532:SF24">
    <property type="entry name" value="FERRIC ENTEROBACTIN-BINDING PERIPLASMIC PROTEIN FEPB"/>
    <property type="match status" value="1"/>
</dbReference>
<dbReference type="RefSeq" id="WP_236998625.1">
    <property type="nucleotide sequence ID" value="NZ_JAKKOR010000009.1"/>
</dbReference>
<dbReference type="Pfam" id="PF01497">
    <property type="entry name" value="Peripla_BP_2"/>
    <property type="match status" value="1"/>
</dbReference>
<comment type="similarity">
    <text evidence="2">Belongs to the bacterial solute-binding protein 8 family.</text>
</comment>
<keyword evidence="4 5" id="KW-0732">Signal</keyword>
<evidence type="ECO:0000256" key="1">
    <source>
        <dbReference type="ARBA" id="ARBA00004196"/>
    </source>
</evidence>
<proteinExistence type="inferred from homology"/>
<feature type="domain" description="Fe/B12 periplasmic-binding" evidence="6">
    <location>
        <begin position="56"/>
        <end position="330"/>
    </location>
</feature>
<dbReference type="PROSITE" id="PS51257">
    <property type="entry name" value="PROKAR_LIPOPROTEIN"/>
    <property type="match status" value="1"/>
</dbReference>
<dbReference type="InterPro" id="IPR002491">
    <property type="entry name" value="ABC_transptr_periplasmic_BD"/>
</dbReference>
<dbReference type="InterPro" id="IPR051313">
    <property type="entry name" value="Bact_iron-sidero_bind"/>
</dbReference>
<feature type="chain" id="PRO_5045212462" evidence="5">
    <location>
        <begin position="29"/>
        <end position="330"/>
    </location>
</feature>
<dbReference type="PROSITE" id="PS50983">
    <property type="entry name" value="FE_B12_PBP"/>
    <property type="match status" value="1"/>
</dbReference>
<keyword evidence="3" id="KW-0813">Transport</keyword>
<protein>
    <submittedName>
        <fullName evidence="7">ABC transporter substrate-binding protein</fullName>
    </submittedName>
</protein>
<dbReference type="Gene3D" id="3.40.50.1980">
    <property type="entry name" value="Nitrogenase molybdenum iron protein domain"/>
    <property type="match status" value="2"/>
</dbReference>
<accession>A0ABS9IV47</accession>
<evidence type="ECO:0000256" key="3">
    <source>
        <dbReference type="ARBA" id="ARBA00022448"/>
    </source>
</evidence>
<organism evidence="7 8">
    <name type="scientific">Gordonia liuliyuniae</name>
    <dbReference type="NCBI Taxonomy" id="2911517"/>
    <lineage>
        <taxon>Bacteria</taxon>
        <taxon>Bacillati</taxon>
        <taxon>Actinomycetota</taxon>
        <taxon>Actinomycetes</taxon>
        <taxon>Mycobacteriales</taxon>
        <taxon>Gordoniaceae</taxon>
        <taxon>Gordonia</taxon>
    </lineage>
</organism>
<reference evidence="7 8" key="1">
    <citation type="submission" date="2022-01" db="EMBL/GenBank/DDBJ databases">
        <authorList>
            <person name="Huang Y."/>
        </authorList>
    </citation>
    <scope>NUCLEOTIDE SEQUENCE [LARGE SCALE GENOMIC DNA]</scope>
    <source>
        <strain evidence="7 8">HY366</strain>
    </source>
</reference>
<name>A0ABS9IV47_9ACTN</name>
<dbReference type="SUPFAM" id="SSF53807">
    <property type="entry name" value="Helical backbone' metal receptor"/>
    <property type="match status" value="1"/>
</dbReference>
<evidence type="ECO:0000259" key="6">
    <source>
        <dbReference type="PROSITE" id="PS50983"/>
    </source>
</evidence>
<evidence type="ECO:0000313" key="8">
    <source>
        <dbReference type="Proteomes" id="UP001200110"/>
    </source>
</evidence>